<dbReference type="AlphaFoldDB" id="A0A4C1V0N4"/>
<sequence length="109" mass="12372">MDLDRRFSSSFQLLYTLSTDLEDMLSELYDERNLKSAARGRPIMVEWERRKHSAGLSLVRGINQVSAKKRDIGGRATIHGARHCSYLPTSVLTADALDGQHYARSDYLN</sequence>
<dbReference type="OrthoDB" id="7491403at2759"/>
<gene>
    <name evidence="1" type="ORF">EVAR_81573_1</name>
</gene>
<accession>A0A4C1V0N4</accession>
<proteinExistence type="predicted"/>
<evidence type="ECO:0000313" key="1">
    <source>
        <dbReference type="EMBL" id="GBP31807.1"/>
    </source>
</evidence>
<organism evidence="1 2">
    <name type="scientific">Eumeta variegata</name>
    <name type="common">Bagworm moth</name>
    <name type="synonym">Eumeta japonica</name>
    <dbReference type="NCBI Taxonomy" id="151549"/>
    <lineage>
        <taxon>Eukaryota</taxon>
        <taxon>Metazoa</taxon>
        <taxon>Ecdysozoa</taxon>
        <taxon>Arthropoda</taxon>
        <taxon>Hexapoda</taxon>
        <taxon>Insecta</taxon>
        <taxon>Pterygota</taxon>
        <taxon>Neoptera</taxon>
        <taxon>Endopterygota</taxon>
        <taxon>Lepidoptera</taxon>
        <taxon>Glossata</taxon>
        <taxon>Ditrysia</taxon>
        <taxon>Tineoidea</taxon>
        <taxon>Psychidae</taxon>
        <taxon>Oiketicinae</taxon>
        <taxon>Eumeta</taxon>
    </lineage>
</organism>
<reference evidence="1 2" key="1">
    <citation type="journal article" date="2019" name="Commun. Biol.">
        <title>The bagworm genome reveals a unique fibroin gene that provides high tensile strength.</title>
        <authorList>
            <person name="Kono N."/>
            <person name="Nakamura H."/>
            <person name="Ohtoshi R."/>
            <person name="Tomita M."/>
            <person name="Numata K."/>
            <person name="Arakawa K."/>
        </authorList>
    </citation>
    <scope>NUCLEOTIDE SEQUENCE [LARGE SCALE GENOMIC DNA]</scope>
</reference>
<keyword evidence="2" id="KW-1185">Reference proteome</keyword>
<comment type="caution">
    <text evidence="1">The sequence shown here is derived from an EMBL/GenBank/DDBJ whole genome shotgun (WGS) entry which is preliminary data.</text>
</comment>
<dbReference type="EMBL" id="BGZK01000251">
    <property type="protein sequence ID" value="GBP31807.1"/>
    <property type="molecule type" value="Genomic_DNA"/>
</dbReference>
<protein>
    <submittedName>
        <fullName evidence="1">Uncharacterized protein</fullName>
    </submittedName>
</protein>
<dbReference type="Proteomes" id="UP000299102">
    <property type="component" value="Unassembled WGS sequence"/>
</dbReference>
<evidence type="ECO:0000313" key="2">
    <source>
        <dbReference type="Proteomes" id="UP000299102"/>
    </source>
</evidence>
<name>A0A4C1V0N4_EUMVA</name>